<dbReference type="SMART" id="SM00981">
    <property type="entry name" value="THUMP"/>
    <property type="match status" value="1"/>
</dbReference>
<dbReference type="GO" id="GO:0006400">
    <property type="term" value="P:tRNA modification"/>
    <property type="evidence" value="ECO:0007669"/>
    <property type="project" value="InterPro"/>
</dbReference>
<feature type="domain" description="THUMP" evidence="3">
    <location>
        <begin position="173"/>
        <end position="272"/>
    </location>
</feature>
<keyword evidence="5" id="KW-1185">Reference proteome</keyword>
<protein>
    <submittedName>
        <fullName evidence="4">Related to P.falciparum dihydropteroate synthase</fullName>
    </submittedName>
</protein>
<gene>
    <name evidence="4" type="ORF">DNG_04004</name>
</gene>
<evidence type="ECO:0000256" key="1">
    <source>
        <dbReference type="PROSITE-ProRule" id="PRU00529"/>
    </source>
</evidence>
<evidence type="ECO:0000256" key="2">
    <source>
        <dbReference type="SAM" id="MobiDB-lite"/>
    </source>
</evidence>
<dbReference type="Proteomes" id="UP001187682">
    <property type="component" value="Unassembled WGS sequence"/>
</dbReference>
<name>A0AAE8MY10_9PEZI</name>
<dbReference type="AlphaFoldDB" id="A0AAE8MY10"/>
<keyword evidence="1" id="KW-0694">RNA-binding</keyword>
<dbReference type="PANTHER" id="PTHR13452:SF10">
    <property type="entry name" value="THUMP DOMAIN-CONTAINING PROTEIN 1"/>
    <property type="match status" value="1"/>
</dbReference>
<feature type="region of interest" description="Disordered" evidence="2">
    <location>
        <begin position="293"/>
        <end position="341"/>
    </location>
</feature>
<dbReference type="InterPro" id="IPR040183">
    <property type="entry name" value="THUMPD1-like"/>
</dbReference>
<sequence length="341" mass="37005">MGDSKRKQPPGGGSQASSKKSKRGNEGKWQTPHHKNNLSHLLRMGTTIEAGDVGIWVTCQRGLEKKAMAEMTRVCEELGESMYGIKPRSSEAEKAAEEDSDSRGEIDISDAVAAELEEMKAEAKKQGGLRLPPRATRSPVDPVAFVDAICDGAAECGGGMVDRKLRHVNRLTPVVTIGKALDRGIEKVGREVLGRFFELVAEEGAAEVERADIPPCTFAIRQSIRASAMKRDELINRVAALVGPKHKVKLESPDKVILVDIFKNHCGMSVVDGPRWEKMKKFNINEIYKFAGEKGGEKGGKKGGQEKVDEKVSEKVDEKDGKEGDEKAAGEGGKNGASEEQ</sequence>
<dbReference type="InterPro" id="IPR004114">
    <property type="entry name" value="THUMP_dom"/>
</dbReference>
<dbReference type="PROSITE" id="PS51165">
    <property type="entry name" value="THUMP"/>
    <property type="match status" value="1"/>
</dbReference>
<accession>A0AAE8MY10</accession>
<dbReference type="Pfam" id="PF02926">
    <property type="entry name" value="THUMP"/>
    <property type="match status" value="1"/>
</dbReference>
<evidence type="ECO:0000313" key="4">
    <source>
        <dbReference type="EMBL" id="SPO01328.1"/>
    </source>
</evidence>
<reference evidence="4" key="1">
    <citation type="submission" date="2018-03" db="EMBL/GenBank/DDBJ databases">
        <authorList>
            <person name="Guldener U."/>
        </authorList>
    </citation>
    <scope>NUCLEOTIDE SEQUENCE</scope>
</reference>
<organism evidence="4 5">
    <name type="scientific">Cephalotrichum gorgonifer</name>
    <dbReference type="NCBI Taxonomy" id="2041049"/>
    <lineage>
        <taxon>Eukaryota</taxon>
        <taxon>Fungi</taxon>
        <taxon>Dikarya</taxon>
        <taxon>Ascomycota</taxon>
        <taxon>Pezizomycotina</taxon>
        <taxon>Sordariomycetes</taxon>
        <taxon>Hypocreomycetidae</taxon>
        <taxon>Microascales</taxon>
        <taxon>Microascaceae</taxon>
        <taxon>Cephalotrichum</taxon>
    </lineage>
</organism>
<feature type="compositionally biased region" description="Basic and acidic residues" evidence="2">
    <location>
        <begin position="293"/>
        <end position="329"/>
    </location>
</feature>
<proteinExistence type="predicted"/>
<evidence type="ECO:0000313" key="5">
    <source>
        <dbReference type="Proteomes" id="UP001187682"/>
    </source>
</evidence>
<dbReference type="PANTHER" id="PTHR13452">
    <property type="entry name" value="THUMP DOMAIN CONTAINING PROTEIN 1-RELATED"/>
    <property type="match status" value="1"/>
</dbReference>
<evidence type="ECO:0000259" key="3">
    <source>
        <dbReference type="PROSITE" id="PS51165"/>
    </source>
</evidence>
<dbReference type="EMBL" id="ONZQ02000005">
    <property type="protein sequence ID" value="SPO01328.1"/>
    <property type="molecule type" value="Genomic_DNA"/>
</dbReference>
<comment type="caution">
    <text evidence="4">The sequence shown here is derived from an EMBL/GenBank/DDBJ whole genome shotgun (WGS) entry which is preliminary data.</text>
</comment>
<feature type="region of interest" description="Disordered" evidence="2">
    <location>
        <begin position="1"/>
        <end position="38"/>
    </location>
</feature>
<dbReference type="SUPFAM" id="SSF143437">
    <property type="entry name" value="THUMP domain-like"/>
    <property type="match status" value="1"/>
</dbReference>
<dbReference type="Gene3D" id="3.30.2300.10">
    <property type="entry name" value="THUMP superfamily"/>
    <property type="match status" value="1"/>
</dbReference>
<dbReference type="GO" id="GO:0003723">
    <property type="term" value="F:RNA binding"/>
    <property type="evidence" value="ECO:0007669"/>
    <property type="project" value="UniProtKB-UniRule"/>
</dbReference>
<dbReference type="CDD" id="cd11717">
    <property type="entry name" value="THUMP_THUMPD1_like"/>
    <property type="match status" value="1"/>
</dbReference>